<dbReference type="Gene3D" id="3.20.20.140">
    <property type="entry name" value="Metal-dependent hydrolases"/>
    <property type="match status" value="1"/>
</dbReference>
<dbReference type="PROSITE" id="PS01137">
    <property type="entry name" value="TATD_1"/>
    <property type="match status" value="1"/>
</dbReference>
<sequence length="255" mass="29701">MNKIIDAHIHLDQYTDKAIRKMQSDDTIEHIITVSMDKASSIRNLQLSRTFPSVHAAFGFHPEQLIRGESYFADLFNWIRNHQTEMIAIGEVGLPHYERLKDPISYPLEPYLEILEQFILLAKELQKPIVLHCIYEEAPLALDLLEKHSYMAAHFHWFKGSKQTLERMMSNGCYLSFTPDIHYEHEIQLIARSYPLHRIMAETDGPWPFEGLFRNMETTPVMIHQSIEKIAELKDITTAQSYKQVLANTKAFFAL</sequence>
<comment type="similarity">
    <text evidence="1">Belongs to the metallo-dependent hydrolases superfamily. TatD-type hydrolase family.</text>
</comment>
<dbReference type="GO" id="GO:0016788">
    <property type="term" value="F:hydrolase activity, acting on ester bonds"/>
    <property type="evidence" value="ECO:0007669"/>
    <property type="project" value="InterPro"/>
</dbReference>
<dbReference type="RefSeq" id="WP_127735104.1">
    <property type="nucleotide sequence ID" value="NZ_CAJCKN010000020.1"/>
</dbReference>
<feature type="binding site" evidence="4">
    <location>
        <position position="91"/>
    </location>
    <ligand>
        <name>a divalent metal cation</name>
        <dbReference type="ChEBI" id="CHEBI:60240"/>
        <label>1</label>
    </ligand>
</feature>
<feature type="binding site" evidence="4">
    <location>
        <position position="204"/>
    </location>
    <ligand>
        <name>a divalent metal cation</name>
        <dbReference type="ChEBI" id="CHEBI:60240"/>
        <label>1</label>
    </ligand>
</feature>
<reference evidence="5 6" key="1">
    <citation type="submission" date="2019-01" db="EMBL/GenBank/DDBJ databases">
        <title>Bacillus sp. M5HDSG1-1, whole genome shotgun sequence.</title>
        <authorList>
            <person name="Tuo L."/>
        </authorList>
    </citation>
    <scope>NUCLEOTIDE SEQUENCE [LARGE SCALE GENOMIC DNA]</scope>
    <source>
        <strain evidence="5 6">M5HDSG1-1</strain>
    </source>
</reference>
<name>A0A3S2X621_9BACI</name>
<dbReference type="EMBL" id="RZTZ01000001">
    <property type="protein sequence ID" value="RVT67289.1"/>
    <property type="molecule type" value="Genomic_DNA"/>
</dbReference>
<dbReference type="InterPro" id="IPR018228">
    <property type="entry name" value="DNase_TatD-rel_CS"/>
</dbReference>
<organism evidence="5 6">
    <name type="scientific">Niallia taxi</name>
    <dbReference type="NCBI Taxonomy" id="2499688"/>
    <lineage>
        <taxon>Bacteria</taxon>
        <taxon>Bacillati</taxon>
        <taxon>Bacillota</taxon>
        <taxon>Bacilli</taxon>
        <taxon>Bacillales</taxon>
        <taxon>Bacillaceae</taxon>
        <taxon>Niallia</taxon>
    </lineage>
</organism>
<evidence type="ECO:0000256" key="2">
    <source>
        <dbReference type="ARBA" id="ARBA00022723"/>
    </source>
</evidence>
<keyword evidence="6" id="KW-1185">Reference proteome</keyword>
<dbReference type="InterPro" id="IPR001130">
    <property type="entry name" value="TatD-like"/>
</dbReference>
<evidence type="ECO:0000256" key="3">
    <source>
        <dbReference type="ARBA" id="ARBA00022801"/>
    </source>
</evidence>
<feature type="binding site" evidence="4">
    <location>
        <position position="156"/>
    </location>
    <ligand>
        <name>a divalent metal cation</name>
        <dbReference type="ChEBI" id="CHEBI:60240"/>
        <label>2</label>
    </ligand>
</feature>
<evidence type="ECO:0000313" key="6">
    <source>
        <dbReference type="Proteomes" id="UP000288024"/>
    </source>
</evidence>
<dbReference type="PANTHER" id="PTHR46317:SF1">
    <property type="entry name" value="HYDROLASE, TATD FAMILY"/>
    <property type="match status" value="1"/>
</dbReference>
<dbReference type="GO" id="GO:0046872">
    <property type="term" value="F:metal ion binding"/>
    <property type="evidence" value="ECO:0007669"/>
    <property type="project" value="UniProtKB-KW"/>
</dbReference>
<dbReference type="Proteomes" id="UP000288024">
    <property type="component" value="Unassembled WGS sequence"/>
</dbReference>
<dbReference type="AlphaFoldDB" id="A0A3S2X621"/>
<evidence type="ECO:0000313" key="5">
    <source>
        <dbReference type="EMBL" id="RVT67289.1"/>
    </source>
</evidence>
<feature type="binding site" evidence="4">
    <location>
        <position position="8"/>
    </location>
    <ligand>
        <name>a divalent metal cation</name>
        <dbReference type="ChEBI" id="CHEBI:60240"/>
        <label>1</label>
    </ligand>
</feature>
<protein>
    <submittedName>
        <fullName evidence="5">TatD family deoxyribonuclease</fullName>
    </submittedName>
</protein>
<evidence type="ECO:0000256" key="1">
    <source>
        <dbReference type="ARBA" id="ARBA00009275"/>
    </source>
</evidence>
<comment type="caution">
    <text evidence="5">The sequence shown here is derived from an EMBL/GenBank/DDBJ whole genome shotgun (WGS) entry which is preliminary data.</text>
</comment>
<dbReference type="GeneID" id="87615448"/>
<keyword evidence="2 4" id="KW-0479">Metal-binding</keyword>
<accession>A0A3S2X621</accession>
<keyword evidence="3" id="KW-0378">Hydrolase</keyword>
<dbReference type="PANTHER" id="PTHR46317">
    <property type="entry name" value="HYDROLASE OF PHP SUPERFAMILY-RELATED PROTEIN"/>
    <property type="match status" value="1"/>
</dbReference>
<feature type="binding site" evidence="4">
    <location>
        <position position="10"/>
    </location>
    <ligand>
        <name>a divalent metal cation</name>
        <dbReference type="ChEBI" id="CHEBI:60240"/>
        <label>1</label>
    </ligand>
</feature>
<dbReference type="Pfam" id="PF01026">
    <property type="entry name" value="TatD_DNase"/>
    <property type="match status" value="1"/>
</dbReference>
<feature type="binding site" evidence="4">
    <location>
        <position position="132"/>
    </location>
    <ligand>
        <name>a divalent metal cation</name>
        <dbReference type="ChEBI" id="CHEBI:60240"/>
        <label>2</label>
    </ligand>
</feature>
<dbReference type="CDD" id="cd01310">
    <property type="entry name" value="TatD_DNAse"/>
    <property type="match status" value="1"/>
</dbReference>
<dbReference type="PIRSF" id="PIRSF005902">
    <property type="entry name" value="DNase_TatD"/>
    <property type="match status" value="1"/>
</dbReference>
<gene>
    <name evidence="5" type="ORF">EM808_02075</name>
</gene>
<dbReference type="InterPro" id="IPR032466">
    <property type="entry name" value="Metal_Hydrolase"/>
</dbReference>
<proteinExistence type="inferred from homology"/>
<evidence type="ECO:0000256" key="4">
    <source>
        <dbReference type="PIRSR" id="PIRSR005902-1"/>
    </source>
</evidence>
<dbReference type="SUPFAM" id="SSF51556">
    <property type="entry name" value="Metallo-dependent hydrolases"/>
    <property type="match status" value="1"/>
</dbReference>